<keyword evidence="7" id="KW-1185">Reference proteome</keyword>
<evidence type="ECO:0000256" key="2">
    <source>
        <dbReference type="ARBA" id="ARBA00022741"/>
    </source>
</evidence>
<dbReference type="Gene3D" id="3.40.50.20">
    <property type="match status" value="1"/>
</dbReference>
<dbReference type="EMBL" id="PDUD01000010">
    <property type="protein sequence ID" value="PHN07358.1"/>
    <property type="molecule type" value="Genomic_DNA"/>
</dbReference>
<dbReference type="PROSITE" id="PS50975">
    <property type="entry name" value="ATP_GRASP"/>
    <property type="match status" value="1"/>
</dbReference>
<dbReference type="SUPFAM" id="SSF56059">
    <property type="entry name" value="Glutathione synthetase ATP-binding domain-like"/>
    <property type="match status" value="1"/>
</dbReference>
<evidence type="ECO:0000256" key="4">
    <source>
        <dbReference type="PROSITE-ProRule" id="PRU00409"/>
    </source>
</evidence>
<keyword evidence="1" id="KW-0436">Ligase</keyword>
<gene>
    <name evidence="6" type="ORF">CRP01_06930</name>
</gene>
<reference evidence="6 7" key="1">
    <citation type="submission" date="2017-10" db="EMBL/GenBank/DDBJ databases">
        <title>The draft genome sequence of Lewinella nigricans NBRC 102662.</title>
        <authorList>
            <person name="Wang K."/>
        </authorList>
    </citation>
    <scope>NUCLEOTIDE SEQUENCE [LARGE SCALE GENOMIC DNA]</scope>
    <source>
        <strain evidence="6 7">NBRC 102662</strain>
    </source>
</reference>
<organism evidence="6 7">
    <name type="scientific">Flavilitoribacter nigricans (strain ATCC 23147 / DSM 23189 / NBRC 102662 / NCIMB 1420 / SS-2)</name>
    <name type="common">Lewinella nigricans</name>
    <dbReference type="NCBI Taxonomy" id="1122177"/>
    <lineage>
        <taxon>Bacteria</taxon>
        <taxon>Pseudomonadati</taxon>
        <taxon>Bacteroidota</taxon>
        <taxon>Saprospiria</taxon>
        <taxon>Saprospirales</taxon>
        <taxon>Lewinellaceae</taxon>
        <taxon>Flavilitoribacter</taxon>
    </lineage>
</organism>
<evidence type="ECO:0000259" key="5">
    <source>
        <dbReference type="PROSITE" id="PS50975"/>
    </source>
</evidence>
<dbReference type="Proteomes" id="UP000223913">
    <property type="component" value="Unassembled WGS sequence"/>
</dbReference>
<dbReference type="Gene3D" id="3.30.1490.20">
    <property type="entry name" value="ATP-grasp fold, A domain"/>
    <property type="match status" value="1"/>
</dbReference>
<dbReference type="GO" id="GO:0005524">
    <property type="term" value="F:ATP binding"/>
    <property type="evidence" value="ECO:0007669"/>
    <property type="project" value="UniProtKB-UniRule"/>
</dbReference>
<evidence type="ECO:0000256" key="3">
    <source>
        <dbReference type="ARBA" id="ARBA00022840"/>
    </source>
</evidence>
<dbReference type="InterPro" id="IPR011761">
    <property type="entry name" value="ATP-grasp"/>
</dbReference>
<dbReference type="InterPro" id="IPR011095">
    <property type="entry name" value="Dala_Dala_lig_C"/>
</dbReference>
<protein>
    <submittedName>
        <fullName evidence="6">ATPase</fullName>
    </submittedName>
</protein>
<dbReference type="Pfam" id="PF07478">
    <property type="entry name" value="Dala_Dala_lig_C"/>
    <property type="match status" value="1"/>
</dbReference>
<keyword evidence="2 4" id="KW-0547">Nucleotide-binding</keyword>
<sequence length="400" mass="45274">MTFLCISCYFKGVDFMRACKAAGNTVFLLTNKKLEDAAWPREAIDEFFYMEDDSNTPENFGKLAGGMAWLLRSRTVDRIVALDDFDVEKAAYLREEFRIPGMGQTTARLFRDKLAMRQKAAEEGIPVPPFSSLFNDEAINQFAANVPAPWVVKPRAEASATGIRKVHSAEELWRVIHELGDKRHQYLVEQFKPGNVYHADALSVDGKVIFCRVSRYLDTPFEVAHGGGIFRSHTVPFGGDDDRALKILNTKVMEAFGMRFSASHTEYIKSNEDGKFYFLETSSRVGGAHLAEMVEASSGINLWAEWAKIETAMATESAYQLPLVREDYAGIIVSLSRFEWPDLSVFDDAEIVWRMNKKHHVGLIVRAETRERVLELLDKYAQRIFNDFHASAPAPDKPTH</sequence>
<dbReference type="InterPro" id="IPR013815">
    <property type="entry name" value="ATP_grasp_subdomain_1"/>
</dbReference>
<accession>A0A2D0NG20</accession>
<dbReference type="Gene3D" id="3.30.470.20">
    <property type="entry name" value="ATP-grasp fold, B domain"/>
    <property type="match status" value="1"/>
</dbReference>
<name>A0A2D0NG20_FLAN2</name>
<comment type="caution">
    <text evidence="6">The sequence shown here is derived from an EMBL/GenBank/DDBJ whole genome shotgun (WGS) entry which is preliminary data.</text>
</comment>
<dbReference type="OrthoDB" id="1195727at2"/>
<dbReference type="AlphaFoldDB" id="A0A2D0NG20"/>
<dbReference type="PANTHER" id="PTHR43585">
    <property type="entry name" value="FUMIPYRROLE BIOSYNTHESIS PROTEIN C"/>
    <property type="match status" value="1"/>
</dbReference>
<dbReference type="GO" id="GO:0008716">
    <property type="term" value="F:D-alanine-D-alanine ligase activity"/>
    <property type="evidence" value="ECO:0007669"/>
    <property type="project" value="InterPro"/>
</dbReference>
<evidence type="ECO:0000313" key="7">
    <source>
        <dbReference type="Proteomes" id="UP000223913"/>
    </source>
</evidence>
<dbReference type="GO" id="GO:0046872">
    <property type="term" value="F:metal ion binding"/>
    <property type="evidence" value="ECO:0007669"/>
    <property type="project" value="InterPro"/>
</dbReference>
<keyword evidence="3 4" id="KW-0067">ATP-binding</keyword>
<proteinExistence type="predicted"/>
<dbReference type="InterPro" id="IPR052032">
    <property type="entry name" value="ATP-dep_AA_Ligase"/>
</dbReference>
<feature type="domain" description="ATP-grasp" evidence="5">
    <location>
        <begin position="117"/>
        <end position="311"/>
    </location>
</feature>
<dbReference type="PANTHER" id="PTHR43585:SF2">
    <property type="entry name" value="ATP-GRASP ENZYME FSQD"/>
    <property type="match status" value="1"/>
</dbReference>
<dbReference type="RefSeq" id="WP_099149288.1">
    <property type="nucleotide sequence ID" value="NZ_PDUD01000010.1"/>
</dbReference>
<evidence type="ECO:0000313" key="6">
    <source>
        <dbReference type="EMBL" id="PHN07358.1"/>
    </source>
</evidence>
<evidence type="ECO:0000256" key="1">
    <source>
        <dbReference type="ARBA" id="ARBA00022598"/>
    </source>
</evidence>